<accession>A0A1W4XL32</accession>
<dbReference type="AlphaFoldDB" id="A0A1W4XL32"/>
<dbReference type="PANTHER" id="PTHR11808:SF15">
    <property type="entry name" value="CYSTATHIONINE GAMMA-LYASE"/>
    <property type="match status" value="1"/>
</dbReference>
<proteinExistence type="inferred from homology"/>
<dbReference type="GeneID" id="108742392"/>
<dbReference type="CDD" id="cd00614">
    <property type="entry name" value="CGS_like"/>
    <property type="match status" value="1"/>
</dbReference>
<dbReference type="RefSeq" id="XP_018333090.1">
    <property type="nucleotide sequence ID" value="XM_018477588.2"/>
</dbReference>
<evidence type="ECO:0000256" key="2">
    <source>
        <dbReference type="ARBA" id="ARBA00005038"/>
    </source>
</evidence>
<evidence type="ECO:0000256" key="7">
    <source>
        <dbReference type="ARBA" id="ARBA00029853"/>
    </source>
</evidence>
<gene>
    <name evidence="11" type="primary">LOC108742392</name>
</gene>
<dbReference type="InterPro" id="IPR015421">
    <property type="entry name" value="PyrdxlP-dep_Trfase_major"/>
</dbReference>
<comment type="pathway">
    <text evidence="2">Amino-acid biosynthesis; L-cysteine biosynthesis; L-cysteine from L-homocysteine and L-serine: step 2/2.</text>
</comment>
<dbReference type="FunFam" id="3.90.1150.10:FF:000008">
    <property type="entry name" value="Cystathionine gamma-synthase"/>
    <property type="match status" value="1"/>
</dbReference>
<dbReference type="Pfam" id="PF01053">
    <property type="entry name" value="Cys_Met_Meta_PP"/>
    <property type="match status" value="1"/>
</dbReference>
<dbReference type="SUPFAM" id="SSF53383">
    <property type="entry name" value="PLP-dependent transferases"/>
    <property type="match status" value="1"/>
</dbReference>
<keyword evidence="5 8" id="KW-0663">Pyridoxal phosphate</keyword>
<evidence type="ECO:0000313" key="11">
    <source>
        <dbReference type="RefSeq" id="XP_018333090.1"/>
    </source>
</evidence>
<comment type="cofactor">
    <cofactor evidence="1 9">
        <name>pyridoxal 5'-phosphate</name>
        <dbReference type="ChEBI" id="CHEBI:597326"/>
    </cofactor>
</comment>
<dbReference type="GO" id="GO:0005737">
    <property type="term" value="C:cytoplasm"/>
    <property type="evidence" value="ECO:0007669"/>
    <property type="project" value="TreeGrafter"/>
</dbReference>
<dbReference type="STRING" id="224129.A0A1W4XL32"/>
<dbReference type="KEGG" id="apln:108742392"/>
<dbReference type="GO" id="GO:0004123">
    <property type="term" value="F:cystathionine gamma-lyase activity"/>
    <property type="evidence" value="ECO:0007669"/>
    <property type="project" value="TreeGrafter"/>
</dbReference>
<dbReference type="Gene3D" id="3.90.1150.10">
    <property type="entry name" value="Aspartate Aminotransferase, domain 1"/>
    <property type="match status" value="1"/>
</dbReference>
<evidence type="ECO:0000256" key="3">
    <source>
        <dbReference type="ARBA" id="ARBA00009077"/>
    </source>
</evidence>
<dbReference type="PROSITE" id="PS00868">
    <property type="entry name" value="CYS_MET_METAB_PP"/>
    <property type="match status" value="1"/>
</dbReference>
<evidence type="ECO:0000256" key="5">
    <source>
        <dbReference type="ARBA" id="ARBA00022898"/>
    </source>
</evidence>
<dbReference type="InterPro" id="IPR015422">
    <property type="entry name" value="PyrdxlP-dep_Trfase_small"/>
</dbReference>
<dbReference type="GO" id="GO:0030170">
    <property type="term" value="F:pyridoxal phosphate binding"/>
    <property type="evidence" value="ECO:0007669"/>
    <property type="project" value="InterPro"/>
</dbReference>
<dbReference type="Proteomes" id="UP000192223">
    <property type="component" value="Unplaced"/>
</dbReference>
<evidence type="ECO:0000313" key="10">
    <source>
        <dbReference type="Proteomes" id="UP000192223"/>
    </source>
</evidence>
<dbReference type="PANTHER" id="PTHR11808">
    <property type="entry name" value="TRANS-SULFURATION ENZYME FAMILY MEMBER"/>
    <property type="match status" value="1"/>
</dbReference>
<dbReference type="GO" id="GO:0019346">
    <property type="term" value="P:transsulfuration"/>
    <property type="evidence" value="ECO:0007669"/>
    <property type="project" value="InterPro"/>
</dbReference>
<organism evidence="10 11">
    <name type="scientific">Agrilus planipennis</name>
    <name type="common">Emerald ash borer</name>
    <name type="synonym">Agrilus marcopoli</name>
    <dbReference type="NCBI Taxonomy" id="224129"/>
    <lineage>
        <taxon>Eukaryota</taxon>
        <taxon>Metazoa</taxon>
        <taxon>Ecdysozoa</taxon>
        <taxon>Arthropoda</taxon>
        <taxon>Hexapoda</taxon>
        <taxon>Insecta</taxon>
        <taxon>Pterygota</taxon>
        <taxon>Neoptera</taxon>
        <taxon>Endopterygota</taxon>
        <taxon>Coleoptera</taxon>
        <taxon>Polyphaga</taxon>
        <taxon>Elateriformia</taxon>
        <taxon>Buprestoidea</taxon>
        <taxon>Buprestidae</taxon>
        <taxon>Agrilinae</taxon>
        <taxon>Agrilus</taxon>
    </lineage>
</organism>
<dbReference type="OrthoDB" id="3512640at2759"/>
<dbReference type="UniPathway" id="UPA00136">
    <property type="reaction ID" value="UER00202"/>
</dbReference>
<dbReference type="InterPro" id="IPR000277">
    <property type="entry name" value="Cys/Met-Metab_PyrdxlP-dep_enz"/>
</dbReference>
<name>A0A1W4XL32_AGRPL</name>
<evidence type="ECO:0000256" key="6">
    <source>
        <dbReference type="ARBA" id="ARBA00023192"/>
    </source>
</evidence>
<dbReference type="InParanoid" id="A0A1W4XL32"/>
<dbReference type="FunCoup" id="A0A1W4XL32">
    <property type="interactions" value="670"/>
</dbReference>
<keyword evidence="6" id="KW-0198">Cysteine biosynthesis</keyword>
<evidence type="ECO:0000256" key="4">
    <source>
        <dbReference type="ARBA" id="ARBA00012085"/>
    </source>
</evidence>
<keyword evidence="6" id="KW-0028">Amino-acid biosynthesis</keyword>
<evidence type="ECO:0000256" key="1">
    <source>
        <dbReference type="ARBA" id="ARBA00001933"/>
    </source>
</evidence>
<dbReference type="EC" id="4.4.1.1" evidence="4"/>
<dbReference type="FunFam" id="3.40.640.10:FF:000009">
    <property type="entry name" value="Cystathionine gamma-synthase homolog"/>
    <property type="match status" value="1"/>
</dbReference>
<dbReference type="GO" id="GO:0019343">
    <property type="term" value="P:cysteine biosynthetic process via cystathionine"/>
    <property type="evidence" value="ECO:0007669"/>
    <property type="project" value="TreeGrafter"/>
</dbReference>
<dbReference type="Gene3D" id="3.40.640.10">
    <property type="entry name" value="Type I PLP-dependent aspartate aminotransferase-like (Major domain)"/>
    <property type="match status" value="1"/>
</dbReference>
<comment type="similarity">
    <text evidence="3 9">Belongs to the trans-sulfuration enzymes family.</text>
</comment>
<keyword evidence="10" id="KW-1185">Reference proteome</keyword>
<evidence type="ECO:0000256" key="8">
    <source>
        <dbReference type="PIRSR" id="PIRSR001434-2"/>
    </source>
</evidence>
<dbReference type="PIRSF" id="PIRSF001434">
    <property type="entry name" value="CGS"/>
    <property type="match status" value="1"/>
</dbReference>
<dbReference type="InterPro" id="IPR015424">
    <property type="entry name" value="PyrdxlP-dep_Trfase"/>
</dbReference>
<protein>
    <recommendedName>
        <fullName evidence="4">cystathionine gamma-lyase</fullName>
        <ecNumber evidence="4">4.4.1.1</ecNumber>
    </recommendedName>
    <alternativeName>
        <fullName evidence="7">Gamma-cystathionase</fullName>
    </alternativeName>
</protein>
<reference evidence="11" key="1">
    <citation type="submission" date="2025-08" db="UniProtKB">
        <authorList>
            <consortium name="RefSeq"/>
        </authorList>
    </citation>
    <scope>IDENTIFICATION</scope>
    <source>
        <tissue evidence="11">Entire body</tissue>
    </source>
</reference>
<evidence type="ECO:0000256" key="9">
    <source>
        <dbReference type="RuleBase" id="RU362118"/>
    </source>
</evidence>
<sequence>MNTQEYLSLPRNFATIAIHSAQEPEKWEHLSVVPPIVTSTIFKHLSPAVPKLYAYGRAGNPSRNTLEECLAAIEGAKHGLCFASGLGSMTTVLGLFASGDHIICSDNLFWGTANLFDKVGKPLGLDFTFTDVTDVKEVEKCVKTNTKMIWIETPTNPTLTVIDIRAVSKIAEKHKIILAVDNTFLTPYFQRPLELGADLSVYSLTKYMNGHSDVIMGAIVLNDETLHTKLRFLQNAMGIVPSPFDSAQVNRSLKTLALRMQQHSKNALAVAKFLEGHPNVDKVLHPADILLFFYQGLPSHPQHTLFKKQTAGHSGMVSFYIKGDLQQTKRFLQSLKVFILTESLGGYESLAEAPSIMTHASVPEDQKKKIGILDNLVRLSVGLEDVDDLIRDLNQALEIK</sequence>
<feature type="modified residue" description="N6-(pyridoxal phosphate)lysine" evidence="8">
    <location>
        <position position="206"/>
    </location>
</feature>
<dbReference type="InterPro" id="IPR054542">
    <property type="entry name" value="Cys_met_metab_PP"/>
</dbReference>